<gene>
    <name evidence="2" type="ORF">AVLFYP127_00574</name>
</gene>
<dbReference type="RefSeq" id="WP_156329117.1">
    <property type="nucleotide sequence ID" value="NZ_CACRSW010000026.1"/>
</dbReference>
<name>A0A6N2TC26_9FIRM</name>
<dbReference type="AlphaFoldDB" id="A0A6N2TC26"/>
<organism evidence="2">
    <name type="scientific">Anaerococcus vaginalis</name>
    <dbReference type="NCBI Taxonomy" id="33037"/>
    <lineage>
        <taxon>Bacteria</taxon>
        <taxon>Bacillati</taxon>
        <taxon>Bacillota</taxon>
        <taxon>Tissierellia</taxon>
        <taxon>Tissierellales</taxon>
        <taxon>Peptoniphilaceae</taxon>
        <taxon>Anaerococcus</taxon>
    </lineage>
</organism>
<evidence type="ECO:0000313" key="2">
    <source>
        <dbReference type="EMBL" id="VYT03238.1"/>
    </source>
</evidence>
<reference evidence="2" key="1">
    <citation type="submission" date="2019-11" db="EMBL/GenBank/DDBJ databases">
        <authorList>
            <person name="Feng L."/>
        </authorList>
    </citation>
    <scope>NUCLEOTIDE SEQUENCE</scope>
    <source>
        <strain evidence="2">AvaginalisLFYP127</strain>
    </source>
</reference>
<dbReference type="EMBL" id="CACRSW010000026">
    <property type="protein sequence ID" value="VYT03238.1"/>
    <property type="molecule type" value="Genomic_DNA"/>
</dbReference>
<keyword evidence="1" id="KW-0812">Transmembrane</keyword>
<keyword evidence="1" id="KW-1133">Transmembrane helix</keyword>
<keyword evidence="1" id="KW-0472">Membrane</keyword>
<accession>A0A6N2TC26</accession>
<proteinExistence type="predicted"/>
<feature type="transmembrane region" description="Helical" evidence="1">
    <location>
        <begin position="17"/>
        <end position="36"/>
    </location>
</feature>
<protein>
    <submittedName>
        <fullName evidence="2">Uncharacterized protein</fullName>
    </submittedName>
</protein>
<feature type="transmembrane region" description="Helical" evidence="1">
    <location>
        <begin position="78"/>
        <end position="97"/>
    </location>
</feature>
<feature type="transmembrane region" description="Helical" evidence="1">
    <location>
        <begin position="42"/>
        <end position="57"/>
    </location>
</feature>
<sequence length="115" mass="13337">MSREITKLKTYNTKNKIAYFLYFLSAICVFAFGIYYKEGFEIAGGIFLLLRGIYLIKTNNKSTGSILRNEKKGLYFKLLMIMAFSLINPIGILPFLYEIKKRDWVINGGLDEEKK</sequence>
<evidence type="ECO:0000256" key="1">
    <source>
        <dbReference type="SAM" id="Phobius"/>
    </source>
</evidence>